<protein>
    <submittedName>
        <fullName evidence="2">Ribosome-associated toxin RatA of RatAB toxin-antitoxin module</fullName>
    </submittedName>
</protein>
<evidence type="ECO:0000313" key="3">
    <source>
        <dbReference type="Proteomes" id="UP001183648"/>
    </source>
</evidence>
<dbReference type="PANTHER" id="PTHR39683:SF4">
    <property type="entry name" value="COENZYME Q-BINDING PROTEIN COQ10 START DOMAIN-CONTAINING PROTEIN"/>
    <property type="match status" value="1"/>
</dbReference>
<keyword evidence="3" id="KW-1185">Reference proteome</keyword>
<dbReference type="InterPro" id="IPR005031">
    <property type="entry name" value="COQ10_START"/>
</dbReference>
<dbReference type="Gene3D" id="3.30.530.20">
    <property type="match status" value="1"/>
</dbReference>
<dbReference type="Proteomes" id="UP001183648">
    <property type="component" value="Unassembled WGS sequence"/>
</dbReference>
<dbReference type="Pfam" id="PF03364">
    <property type="entry name" value="Polyketide_cyc"/>
    <property type="match status" value="1"/>
</dbReference>
<dbReference type="SUPFAM" id="SSF55961">
    <property type="entry name" value="Bet v1-like"/>
    <property type="match status" value="1"/>
</dbReference>
<dbReference type="PANTHER" id="PTHR39683">
    <property type="entry name" value="CONSERVED PROTEIN TB16.3"/>
    <property type="match status" value="1"/>
</dbReference>
<accession>A0ABU2BPI8</accession>
<dbReference type="EMBL" id="JAVDYG010000001">
    <property type="protein sequence ID" value="MDR7360542.1"/>
    <property type="molecule type" value="Genomic_DNA"/>
</dbReference>
<name>A0ABU2BPI8_9ACTN</name>
<dbReference type="CDD" id="cd07819">
    <property type="entry name" value="SRPBCC_2"/>
    <property type="match status" value="1"/>
</dbReference>
<reference evidence="2 3" key="1">
    <citation type="submission" date="2023-07" db="EMBL/GenBank/DDBJ databases">
        <title>Sequencing the genomes of 1000 actinobacteria strains.</title>
        <authorList>
            <person name="Klenk H.-P."/>
        </authorList>
    </citation>
    <scope>NUCLEOTIDE SEQUENCE [LARGE SCALE GENOMIC DNA]</scope>
    <source>
        <strain evidence="2 3">DSM 19426</strain>
    </source>
</reference>
<sequence>MADKTSSSIVIGAPAEQIMDVIADFPAYPQWAQGMHVAQVRSSFPDGRAEVVYFEIEATPIKDAYSLKYDWHGDKRVDWTLVDGKMLRGLDGSYILEPQGSGTKVTYQLAVDLSIPMIGMLRRKAEKVIIDTALKGLKKRVESLPAA</sequence>
<evidence type="ECO:0000259" key="1">
    <source>
        <dbReference type="Pfam" id="PF03364"/>
    </source>
</evidence>
<proteinExistence type="predicted"/>
<evidence type="ECO:0000313" key="2">
    <source>
        <dbReference type="EMBL" id="MDR7360542.1"/>
    </source>
</evidence>
<dbReference type="InterPro" id="IPR023393">
    <property type="entry name" value="START-like_dom_sf"/>
</dbReference>
<organism evidence="2 3">
    <name type="scientific">Nocardioides marmoribigeumensis</name>
    <dbReference type="NCBI Taxonomy" id="433649"/>
    <lineage>
        <taxon>Bacteria</taxon>
        <taxon>Bacillati</taxon>
        <taxon>Actinomycetota</taxon>
        <taxon>Actinomycetes</taxon>
        <taxon>Propionibacteriales</taxon>
        <taxon>Nocardioidaceae</taxon>
        <taxon>Nocardioides</taxon>
    </lineage>
</organism>
<dbReference type="RefSeq" id="WP_310297152.1">
    <property type="nucleotide sequence ID" value="NZ_BAAAPS010000006.1"/>
</dbReference>
<gene>
    <name evidence="2" type="ORF">J2S63_000095</name>
</gene>
<feature type="domain" description="Coenzyme Q-binding protein COQ10 START" evidence="1">
    <location>
        <begin position="11"/>
        <end position="137"/>
    </location>
</feature>
<comment type="caution">
    <text evidence="2">The sequence shown here is derived from an EMBL/GenBank/DDBJ whole genome shotgun (WGS) entry which is preliminary data.</text>
</comment>